<comment type="function">
    <text evidence="10">Catalyzes the transfer of pyrophosphate from adenosine triphosphate (ATP) to 6-hydroxymethyl-7,8-dihydropterin, an enzymatic step in folate biosynthesis pathway.</text>
</comment>
<dbReference type="NCBIfam" id="TIGR01498">
    <property type="entry name" value="folK"/>
    <property type="match status" value="1"/>
</dbReference>
<dbReference type="GO" id="GO:0005524">
    <property type="term" value="F:ATP binding"/>
    <property type="evidence" value="ECO:0007669"/>
    <property type="project" value="UniProtKB-KW"/>
</dbReference>
<dbReference type="EMBL" id="JACEFB010000001">
    <property type="protein sequence ID" value="MBA2224625.1"/>
    <property type="molecule type" value="Genomic_DNA"/>
</dbReference>
<keyword evidence="7 14" id="KW-0418">Kinase</keyword>
<feature type="domain" description="7,8-dihydro-6-hydroxymethylpterin-pyrophosphokinase" evidence="13">
    <location>
        <begin position="90"/>
        <end position="101"/>
    </location>
</feature>
<dbReference type="InterPro" id="IPR036291">
    <property type="entry name" value="NAD(P)-bd_dom_sf"/>
</dbReference>
<dbReference type="PANTHER" id="PTHR43071">
    <property type="entry name" value="2-AMINO-4-HYDROXY-6-HYDROXYMETHYLDIHYDROPTERIDINE PYROPHOSPHOKINASE"/>
    <property type="match status" value="1"/>
</dbReference>
<keyword evidence="5 14" id="KW-0808">Transferase</keyword>
<evidence type="ECO:0000256" key="3">
    <source>
        <dbReference type="ARBA" id="ARBA00013253"/>
    </source>
</evidence>
<protein>
    <recommendedName>
        <fullName evidence="4">2-amino-4-hydroxy-6-hydroxymethyldihydropteridine pyrophosphokinase</fullName>
        <ecNumber evidence="3">2.7.6.3</ecNumber>
    </recommendedName>
    <alternativeName>
        <fullName evidence="11">6-hydroxymethyl-7,8-dihydropterin pyrophosphokinase</fullName>
    </alternativeName>
    <alternativeName>
        <fullName evidence="12">7,8-dihydro-6-hydroxymethylpterin-pyrophosphokinase</fullName>
    </alternativeName>
</protein>
<evidence type="ECO:0000256" key="2">
    <source>
        <dbReference type="ARBA" id="ARBA00005810"/>
    </source>
</evidence>
<gene>
    <name evidence="14" type="primary">folK</name>
    <name evidence="14" type="ORF">H0921_00440</name>
</gene>
<dbReference type="GO" id="GO:0003848">
    <property type="term" value="F:2-amino-4-hydroxy-6-hydroxymethyldihydropteridine diphosphokinase activity"/>
    <property type="evidence" value="ECO:0007669"/>
    <property type="project" value="UniProtKB-EC"/>
</dbReference>
<name>A0A7V8VAS8_9BACT</name>
<proteinExistence type="inferred from homology"/>
<evidence type="ECO:0000256" key="5">
    <source>
        <dbReference type="ARBA" id="ARBA00022679"/>
    </source>
</evidence>
<dbReference type="SUPFAM" id="SSF51735">
    <property type="entry name" value="NAD(P)-binding Rossmann-fold domains"/>
    <property type="match status" value="1"/>
</dbReference>
<evidence type="ECO:0000313" key="14">
    <source>
        <dbReference type="EMBL" id="MBA2224625.1"/>
    </source>
</evidence>
<dbReference type="EC" id="2.7.6.3" evidence="3"/>
<evidence type="ECO:0000313" key="15">
    <source>
        <dbReference type="Proteomes" id="UP000542342"/>
    </source>
</evidence>
<sequence>MTSRAVIALGSNLGKREDSIRTAIQRLRAEPAVRLIAVSPIYETAPVECPPGSPPFLNAAVLVETDLTPEELFGRLVTIERQLGRCRGERNAPRTIDLDLLFYDQLVVQTAELTIPHPRLAERAFVLVPLADIAPDWKHPLLHRSVQELLQNLPAEARAQVQLWTADDQPGKRRLLHQRALVTGSTRGIGAAIAAAFEREGAWVIRHGRQVPVQQAGVLVADLADPQAVERLALQAWGTEGLDVLVCNAGVDVLTGPAAQWSFEQKLEALWAVDVRATIQLCRLIGERMQSRGHGCILTLGWDQADYGMEGDSGQLFAAVKGAVMAFTRSLAKTLAPEVRVNCLAPGWIRTAWGESASRTWQERVRQSTPLRRWGLPEDVAAAAVWLASSEAAYVTGQILRINGGAC</sequence>
<evidence type="ECO:0000256" key="10">
    <source>
        <dbReference type="ARBA" id="ARBA00029409"/>
    </source>
</evidence>
<comment type="caution">
    <text evidence="14">The sequence shown here is derived from an EMBL/GenBank/DDBJ whole genome shotgun (WGS) entry which is preliminary data.</text>
</comment>
<dbReference type="InterPro" id="IPR000550">
    <property type="entry name" value="Hppk"/>
</dbReference>
<keyword evidence="15" id="KW-1185">Reference proteome</keyword>
<dbReference type="Pfam" id="PF13561">
    <property type="entry name" value="adh_short_C2"/>
    <property type="match status" value="1"/>
</dbReference>
<dbReference type="GO" id="GO:0016301">
    <property type="term" value="F:kinase activity"/>
    <property type="evidence" value="ECO:0007669"/>
    <property type="project" value="UniProtKB-KW"/>
</dbReference>
<dbReference type="RefSeq" id="WP_194536064.1">
    <property type="nucleotide sequence ID" value="NZ_JACEFB010000001.1"/>
</dbReference>
<dbReference type="Proteomes" id="UP000542342">
    <property type="component" value="Unassembled WGS sequence"/>
</dbReference>
<evidence type="ECO:0000256" key="7">
    <source>
        <dbReference type="ARBA" id="ARBA00022777"/>
    </source>
</evidence>
<keyword evidence="9" id="KW-0289">Folate biosynthesis</keyword>
<dbReference type="UniPathway" id="UPA00077">
    <property type="reaction ID" value="UER00155"/>
</dbReference>
<dbReference type="InterPro" id="IPR035907">
    <property type="entry name" value="Hppk_sf"/>
</dbReference>
<evidence type="ECO:0000256" key="6">
    <source>
        <dbReference type="ARBA" id="ARBA00022741"/>
    </source>
</evidence>
<comment type="similarity">
    <text evidence="2">Belongs to the HPPK family.</text>
</comment>
<reference evidence="14 15" key="1">
    <citation type="submission" date="2020-07" db="EMBL/GenBank/DDBJ databases">
        <title>Thermogemmata thermophila gen. nov., sp. nov., a novel moderate thermophilic planctomycete from a Kamchatka hot spring.</title>
        <authorList>
            <person name="Elcheninov A.G."/>
            <person name="Podosokorskaya O.A."/>
            <person name="Kovaleva O.L."/>
            <person name="Novikov A."/>
            <person name="Bonch-Osmolovskaya E.A."/>
            <person name="Toshchakov S.V."/>
            <person name="Kublanov I.V."/>
        </authorList>
    </citation>
    <scope>NUCLEOTIDE SEQUENCE [LARGE SCALE GENOMIC DNA]</scope>
    <source>
        <strain evidence="14 15">2918</strain>
    </source>
</reference>
<keyword evidence="8" id="KW-0067">ATP-binding</keyword>
<dbReference type="Gene3D" id="3.40.50.720">
    <property type="entry name" value="NAD(P)-binding Rossmann-like Domain"/>
    <property type="match status" value="1"/>
</dbReference>
<keyword evidence="6" id="KW-0547">Nucleotide-binding</keyword>
<evidence type="ECO:0000256" key="1">
    <source>
        <dbReference type="ARBA" id="ARBA00005051"/>
    </source>
</evidence>
<dbReference type="PRINTS" id="PR00081">
    <property type="entry name" value="GDHRDH"/>
</dbReference>
<dbReference type="AlphaFoldDB" id="A0A7V8VAS8"/>
<dbReference type="Pfam" id="PF01288">
    <property type="entry name" value="HPPK"/>
    <property type="match status" value="1"/>
</dbReference>
<dbReference type="GO" id="GO:0046656">
    <property type="term" value="P:folic acid biosynthetic process"/>
    <property type="evidence" value="ECO:0007669"/>
    <property type="project" value="UniProtKB-KW"/>
</dbReference>
<evidence type="ECO:0000256" key="8">
    <source>
        <dbReference type="ARBA" id="ARBA00022840"/>
    </source>
</evidence>
<dbReference type="Gene3D" id="3.30.70.560">
    <property type="entry name" value="7,8-Dihydro-6-hydroxymethylpterin-pyrophosphokinase HPPK"/>
    <property type="match status" value="1"/>
</dbReference>
<accession>A0A7V8VAS8</accession>
<dbReference type="CDD" id="cd00483">
    <property type="entry name" value="HPPK"/>
    <property type="match status" value="1"/>
</dbReference>
<evidence type="ECO:0000256" key="9">
    <source>
        <dbReference type="ARBA" id="ARBA00022909"/>
    </source>
</evidence>
<comment type="pathway">
    <text evidence="1">Cofactor biosynthesis; tetrahydrofolate biosynthesis; 2-amino-4-hydroxy-6-hydroxymethyl-7,8-dihydropteridine diphosphate from 7,8-dihydroneopterin triphosphate: step 4/4.</text>
</comment>
<evidence type="ECO:0000256" key="4">
    <source>
        <dbReference type="ARBA" id="ARBA00016218"/>
    </source>
</evidence>
<evidence type="ECO:0000256" key="12">
    <source>
        <dbReference type="ARBA" id="ARBA00033413"/>
    </source>
</evidence>
<evidence type="ECO:0000256" key="11">
    <source>
        <dbReference type="ARBA" id="ARBA00029766"/>
    </source>
</evidence>
<dbReference type="SUPFAM" id="SSF55083">
    <property type="entry name" value="6-hydroxymethyl-7,8-dihydropterin pyrophosphokinase, HPPK"/>
    <property type="match status" value="1"/>
</dbReference>
<dbReference type="InterPro" id="IPR002347">
    <property type="entry name" value="SDR_fam"/>
</dbReference>
<dbReference type="PROSITE" id="PS00794">
    <property type="entry name" value="HPPK"/>
    <property type="match status" value="1"/>
</dbReference>
<organism evidence="14 15">
    <name type="scientific">Thermogemmata fonticola</name>
    <dbReference type="NCBI Taxonomy" id="2755323"/>
    <lineage>
        <taxon>Bacteria</taxon>
        <taxon>Pseudomonadati</taxon>
        <taxon>Planctomycetota</taxon>
        <taxon>Planctomycetia</taxon>
        <taxon>Gemmatales</taxon>
        <taxon>Gemmataceae</taxon>
        <taxon>Thermogemmata</taxon>
    </lineage>
</organism>
<dbReference type="GO" id="GO:0046654">
    <property type="term" value="P:tetrahydrofolate biosynthetic process"/>
    <property type="evidence" value="ECO:0007669"/>
    <property type="project" value="UniProtKB-UniPathway"/>
</dbReference>
<evidence type="ECO:0000259" key="13">
    <source>
        <dbReference type="PROSITE" id="PS00794"/>
    </source>
</evidence>
<dbReference type="PANTHER" id="PTHR43071:SF1">
    <property type="entry name" value="2-AMINO-4-HYDROXY-6-HYDROXYMETHYLDIHYDROPTERIDINE PYROPHOSPHOKINASE"/>
    <property type="match status" value="1"/>
</dbReference>
<dbReference type="PRINTS" id="PR00080">
    <property type="entry name" value="SDRFAMILY"/>
</dbReference>
<dbReference type="CDD" id="cd05233">
    <property type="entry name" value="SDR_c"/>
    <property type="match status" value="1"/>
</dbReference>